<dbReference type="InterPro" id="IPR023198">
    <property type="entry name" value="PGP-like_dom2"/>
</dbReference>
<dbReference type="Gene3D" id="3.40.50.1000">
    <property type="entry name" value="HAD superfamily/HAD-like"/>
    <property type="match status" value="1"/>
</dbReference>
<sequence>MRADALAFDLDGTLVDSAPDIAAALAAALRAEGFGSFELRVVRAWIGDGPDVLIRRALAAHGLDNPAPELLRRLRAHFDTTTLAAPLAHGRVFEGIEAVLDGLSEVLPIAVVTNKPTKLACAVVQAAGLMPYVTEVLGADTPALRKPEPALLHTAARQLGVAASRLLMVGDGPADLQAAAAAGCPAALVDWGYGGVADPGPAVWRLRAPQQLLALLPRQAAQAGL</sequence>
<dbReference type="NCBIfam" id="TIGR01549">
    <property type="entry name" value="HAD-SF-IA-v1"/>
    <property type="match status" value="1"/>
</dbReference>
<dbReference type="PANTHER" id="PTHR43434:SF1">
    <property type="entry name" value="PHOSPHOGLYCOLATE PHOSPHATASE"/>
    <property type="match status" value="1"/>
</dbReference>
<dbReference type="NCBIfam" id="TIGR01509">
    <property type="entry name" value="HAD-SF-IA-v3"/>
    <property type="match status" value="1"/>
</dbReference>
<evidence type="ECO:0000256" key="4">
    <source>
        <dbReference type="ARBA" id="ARBA00013078"/>
    </source>
</evidence>
<dbReference type="RefSeq" id="WP_169160704.1">
    <property type="nucleotide sequence ID" value="NZ_JABBFW010000007.1"/>
</dbReference>
<keyword evidence="5" id="KW-0378">Hydrolase</keyword>
<dbReference type="AlphaFoldDB" id="A0A848FBW0"/>
<dbReference type="Pfam" id="PF00702">
    <property type="entry name" value="Hydrolase"/>
    <property type="match status" value="1"/>
</dbReference>
<name>A0A848FBW0_9BURK</name>
<comment type="pathway">
    <text evidence="2">Organic acid metabolism; glycolate biosynthesis; glycolate from 2-phosphoglycolate: step 1/1.</text>
</comment>
<keyword evidence="6" id="KW-1185">Reference proteome</keyword>
<evidence type="ECO:0000256" key="3">
    <source>
        <dbReference type="ARBA" id="ARBA00006171"/>
    </source>
</evidence>
<dbReference type="EC" id="3.1.3.18" evidence="4"/>
<protein>
    <recommendedName>
        <fullName evidence="4">phosphoglycolate phosphatase</fullName>
        <ecNumber evidence="4">3.1.3.18</ecNumber>
    </recommendedName>
</protein>
<dbReference type="Gene3D" id="1.10.150.240">
    <property type="entry name" value="Putative phosphatase, domain 2"/>
    <property type="match status" value="1"/>
</dbReference>
<dbReference type="PANTHER" id="PTHR43434">
    <property type="entry name" value="PHOSPHOGLYCOLATE PHOSPHATASE"/>
    <property type="match status" value="1"/>
</dbReference>
<comment type="similarity">
    <text evidence="3">Belongs to the HAD-like hydrolase superfamily. CbbY/CbbZ/Gph/YieH family.</text>
</comment>
<dbReference type="GO" id="GO:0006281">
    <property type="term" value="P:DNA repair"/>
    <property type="evidence" value="ECO:0007669"/>
    <property type="project" value="TreeGrafter"/>
</dbReference>
<gene>
    <name evidence="5" type="ORF">HHL10_12555</name>
</gene>
<evidence type="ECO:0000313" key="6">
    <source>
        <dbReference type="Proteomes" id="UP000574067"/>
    </source>
</evidence>
<evidence type="ECO:0000256" key="2">
    <source>
        <dbReference type="ARBA" id="ARBA00004818"/>
    </source>
</evidence>
<accession>A0A848FBW0</accession>
<comment type="catalytic activity">
    <reaction evidence="1">
        <text>2-phosphoglycolate + H2O = glycolate + phosphate</text>
        <dbReference type="Rhea" id="RHEA:14369"/>
        <dbReference type="ChEBI" id="CHEBI:15377"/>
        <dbReference type="ChEBI" id="CHEBI:29805"/>
        <dbReference type="ChEBI" id="CHEBI:43474"/>
        <dbReference type="ChEBI" id="CHEBI:58033"/>
        <dbReference type="EC" id="3.1.3.18"/>
    </reaction>
</comment>
<dbReference type="SFLD" id="SFLDS00003">
    <property type="entry name" value="Haloacid_Dehalogenase"/>
    <property type="match status" value="1"/>
</dbReference>
<comment type="caution">
    <text evidence="5">The sequence shown here is derived from an EMBL/GenBank/DDBJ whole genome shotgun (WGS) entry which is preliminary data.</text>
</comment>
<dbReference type="Proteomes" id="UP000574067">
    <property type="component" value="Unassembled WGS sequence"/>
</dbReference>
<evidence type="ECO:0000256" key="1">
    <source>
        <dbReference type="ARBA" id="ARBA00000830"/>
    </source>
</evidence>
<proteinExistence type="inferred from homology"/>
<dbReference type="InterPro" id="IPR006439">
    <property type="entry name" value="HAD-SF_hydro_IA"/>
</dbReference>
<dbReference type="InterPro" id="IPR036412">
    <property type="entry name" value="HAD-like_sf"/>
</dbReference>
<dbReference type="InterPro" id="IPR023214">
    <property type="entry name" value="HAD_sf"/>
</dbReference>
<organism evidence="5 6">
    <name type="scientific">Azohydromonas caseinilytica</name>
    <dbReference type="NCBI Taxonomy" id="2728836"/>
    <lineage>
        <taxon>Bacteria</taxon>
        <taxon>Pseudomonadati</taxon>
        <taxon>Pseudomonadota</taxon>
        <taxon>Betaproteobacteria</taxon>
        <taxon>Burkholderiales</taxon>
        <taxon>Sphaerotilaceae</taxon>
        <taxon>Azohydromonas</taxon>
    </lineage>
</organism>
<evidence type="ECO:0000313" key="5">
    <source>
        <dbReference type="EMBL" id="NML15803.1"/>
    </source>
</evidence>
<dbReference type="GO" id="GO:0008967">
    <property type="term" value="F:phosphoglycolate phosphatase activity"/>
    <property type="evidence" value="ECO:0007669"/>
    <property type="project" value="UniProtKB-EC"/>
</dbReference>
<dbReference type="SUPFAM" id="SSF56784">
    <property type="entry name" value="HAD-like"/>
    <property type="match status" value="1"/>
</dbReference>
<dbReference type="GO" id="GO:0005829">
    <property type="term" value="C:cytosol"/>
    <property type="evidence" value="ECO:0007669"/>
    <property type="project" value="TreeGrafter"/>
</dbReference>
<reference evidence="5 6" key="1">
    <citation type="submission" date="2020-04" db="EMBL/GenBank/DDBJ databases">
        <title>Azohydromonas sp. isolated from soil.</title>
        <authorList>
            <person name="Dahal R.H."/>
        </authorList>
    </citation>
    <scope>NUCLEOTIDE SEQUENCE [LARGE SCALE GENOMIC DNA]</scope>
    <source>
        <strain evidence="5 6">G-1-1-14</strain>
    </source>
</reference>
<dbReference type="InterPro" id="IPR050155">
    <property type="entry name" value="HAD-like_hydrolase_sf"/>
</dbReference>
<dbReference type="SFLD" id="SFLDG01129">
    <property type="entry name" value="C1.5:_HAD__Beta-PGM__Phosphata"/>
    <property type="match status" value="1"/>
</dbReference>
<dbReference type="EMBL" id="JABBFW010000007">
    <property type="protein sequence ID" value="NML15803.1"/>
    <property type="molecule type" value="Genomic_DNA"/>
</dbReference>